<evidence type="ECO:0000259" key="7">
    <source>
        <dbReference type="Pfam" id="PF25064"/>
    </source>
</evidence>
<dbReference type="GO" id="GO:0061512">
    <property type="term" value="P:protein localization to cilium"/>
    <property type="evidence" value="ECO:0007669"/>
    <property type="project" value="TreeGrafter"/>
</dbReference>
<dbReference type="SMART" id="SM00028">
    <property type="entry name" value="TPR"/>
    <property type="match status" value="7"/>
</dbReference>
<dbReference type="Gene3D" id="1.25.40.10">
    <property type="entry name" value="Tetratricopeptide repeat domain"/>
    <property type="match status" value="4"/>
</dbReference>
<dbReference type="PROSITE" id="PS50005">
    <property type="entry name" value="TPR"/>
    <property type="match status" value="1"/>
</dbReference>
<evidence type="ECO:0000256" key="5">
    <source>
        <dbReference type="SAM" id="MobiDB-lite"/>
    </source>
</evidence>
<evidence type="ECO:0000256" key="2">
    <source>
        <dbReference type="ARBA" id="ARBA00022737"/>
    </source>
</evidence>
<evidence type="ECO:0008006" key="10">
    <source>
        <dbReference type="Google" id="ProtNLM"/>
    </source>
</evidence>
<comment type="similarity">
    <text evidence="1">Belongs to the TTC21 family.</text>
</comment>
<keyword evidence="2" id="KW-0677">Repeat</keyword>
<proteinExistence type="inferred from homology"/>
<evidence type="ECO:0000259" key="6">
    <source>
        <dbReference type="Pfam" id="PF25060"/>
    </source>
</evidence>
<feature type="region of interest" description="Disordered" evidence="5">
    <location>
        <begin position="736"/>
        <end position="769"/>
    </location>
</feature>
<dbReference type="InterPro" id="IPR056835">
    <property type="entry name" value="ARM_TT21_5th"/>
</dbReference>
<dbReference type="Pfam" id="PF25058">
    <property type="entry name" value="ARM_TT21"/>
    <property type="match status" value="1"/>
</dbReference>
<evidence type="ECO:0000313" key="9">
    <source>
        <dbReference type="EMBL" id="JAP55837.1"/>
    </source>
</evidence>
<feature type="domain" description="Tetratricopeptide repeat protein 21A/21B fifth ARM repeats" evidence="7">
    <location>
        <begin position="884"/>
        <end position="998"/>
    </location>
</feature>
<dbReference type="GO" id="GO:0030991">
    <property type="term" value="C:intraciliary transport particle A"/>
    <property type="evidence" value="ECO:0007669"/>
    <property type="project" value="TreeGrafter"/>
</dbReference>
<accession>A0A0X3Q0S4</accession>
<dbReference type="GO" id="GO:0005929">
    <property type="term" value="C:cilium"/>
    <property type="evidence" value="ECO:0007669"/>
    <property type="project" value="GOC"/>
</dbReference>
<dbReference type="InterPro" id="IPR040364">
    <property type="entry name" value="TTC21A/TTC21B"/>
</dbReference>
<feature type="domain" description="Tetratricopeptide repeat protein 21A/21B second ARM" evidence="6">
    <location>
        <begin position="67"/>
        <end position="352"/>
    </location>
</feature>
<name>A0A0X3Q0S4_SCHSO</name>
<sequence>MLYPEFIPALVEKIDVLLAMGQWERALDAALRCLDVDGRCVEASKYKVFHALCRGGNYMQALCSLDKHYNLLSAVESNNRYQFEQMANLIYRVSGRNVRLLKKAYQFAERALEISPNSFSSIFTMAKICFAQGSHKETMRYLKKAMKLNESSVETMCSIVNCQLMQHCLKDAKLQLELLEELQPTIGSSPMIVYLQAILLLEEGRPSREVLAKLDQAMDLHFKNLKKATPSVEYYCEMDPDFLLQLVDAYFSLSVQPTPIPAGIEKSLRTVDVLKASTMWPNTQHILSRCQKILGRLTDALPGLQWANYLFAYLHLIRGDYNQALSFSQAALEIDPTCSTAHVLQAQIYLAQSNLRKAEQTLEIGLSNNFELRNHPLNSLVQAKIHMQDLMPEKAIELLNQALTNPEAPGLRSVSAASSGSGRTRDARDVIQGNSRRKQAHTEFWTTIYLEIVTAYRSLGKFREATKTLSEAQQVFSGTAEVDRLAIAAADVAVADADLDTALTVLRPIPSDTPYYLIAKQRMADIYLNQRKEKRLYIACYREMVETMGNSLSQLLLGDAYMKIQDPQKAIEVYEAVLRKNPDDLTLASKMGEALVMTHEYERAIAYYESAVHGGQLCLQSDLIVLLIKLRQFSKAEELLMDSYNSLIDSTKTVDLQRSSDVLVLLAIIYGQQGRQEEQLETLDRAKLKQTSIIQSVCAEESTDLVRACKRSLASILICMAQVRLDVHLSTADGALESTSPTREKSRYKDKEEAGAGDENSRATPARPPGNLELAIECCNAAIKEMNSMHSPDLLDRIKHTAALSLLARCHLASRDRAPCEQTCLKLALLQEELVPQLKRDRQHTLEVRLEMFHPLVAERTPGGSTQSTYPVRVGDCGVKFVPAAIIMSDLQTTEGNFAGACPHLEKHIAEEPDDAEALIRLVKTYRRMGQLSKVSVLLDKLDKVIPAGQTNSGHKFARGLYHWYIGDSCNALKHFNLSRLDATYMEEATCNMVEICVNPNNRVIGSLIFDTERRITPTDAQRAAEVGSERATNGYGDNSGMDASSLAVSSGAGGDSAEAVGHQTAERLLKTLNAKKGQTKCPIFDQSAQCSLKE</sequence>
<dbReference type="Pfam" id="PF25064">
    <property type="entry name" value="ARM_TT21_5th"/>
    <property type="match status" value="1"/>
</dbReference>
<feature type="region of interest" description="Disordered" evidence="5">
    <location>
        <begin position="1020"/>
        <end position="1040"/>
    </location>
</feature>
<dbReference type="EMBL" id="GEEE01007388">
    <property type="protein sequence ID" value="JAP55837.1"/>
    <property type="molecule type" value="Transcribed_RNA"/>
</dbReference>
<dbReference type="AlphaFoldDB" id="A0A0X3Q0S4"/>
<evidence type="ECO:0000256" key="1">
    <source>
        <dbReference type="ARBA" id="ARBA00010935"/>
    </source>
</evidence>
<evidence type="ECO:0000259" key="8">
    <source>
        <dbReference type="Pfam" id="PF25068"/>
    </source>
</evidence>
<feature type="domain" description="Tetratricopeptide repeat protein 21A/21B fourth ARM" evidence="8">
    <location>
        <begin position="587"/>
        <end position="724"/>
    </location>
</feature>
<dbReference type="PANTHER" id="PTHR14699">
    <property type="entry name" value="STI2 PROTEIN-RELATED"/>
    <property type="match status" value="1"/>
</dbReference>
<dbReference type="SUPFAM" id="SSF48452">
    <property type="entry name" value="TPR-like"/>
    <property type="match status" value="1"/>
</dbReference>
<dbReference type="PANTHER" id="PTHR14699:SF0">
    <property type="entry name" value="TETRATRICOPEPTIDE REPEAT PROTEIN 21 HOMOLOG"/>
    <property type="match status" value="1"/>
</dbReference>
<feature type="compositionally biased region" description="Basic and acidic residues" evidence="5">
    <location>
        <begin position="742"/>
        <end position="754"/>
    </location>
</feature>
<reference evidence="9" key="1">
    <citation type="submission" date="2016-01" db="EMBL/GenBank/DDBJ databases">
        <title>Reference transcriptome for the parasite Schistocephalus solidus: insights into the molecular evolution of parasitism.</title>
        <authorList>
            <person name="Hebert F.O."/>
            <person name="Grambauer S."/>
            <person name="Barber I."/>
            <person name="Landry C.R."/>
            <person name="Aubin-Horth N."/>
        </authorList>
    </citation>
    <scope>NUCLEOTIDE SEQUENCE</scope>
</reference>
<dbReference type="InterPro" id="IPR056832">
    <property type="entry name" value="ARM_TT21_2nd"/>
</dbReference>
<feature type="region of interest" description="Disordered" evidence="5">
    <location>
        <begin position="409"/>
        <end position="433"/>
    </location>
</feature>
<dbReference type="InterPro" id="IPR019734">
    <property type="entry name" value="TPR_rpt"/>
</dbReference>
<feature type="repeat" description="TPR" evidence="4">
    <location>
        <begin position="551"/>
        <end position="584"/>
    </location>
</feature>
<protein>
    <recommendedName>
        <fullName evidence="10">Tetratricopeptide repeat protein 21B</fullName>
    </recommendedName>
</protein>
<dbReference type="InterPro" id="IPR011990">
    <property type="entry name" value="TPR-like_helical_dom_sf"/>
</dbReference>
<dbReference type="Pfam" id="PF25060">
    <property type="entry name" value="ARM_TT21_2nd"/>
    <property type="match status" value="1"/>
</dbReference>
<evidence type="ECO:0000256" key="4">
    <source>
        <dbReference type="PROSITE-ProRule" id="PRU00339"/>
    </source>
</evidence>
<dbReference type="Pfam" id="PF13176">
    <property type="entry name" value="TPR_7"/>
    <property type="match status" value="1"/>
</dbReference>
<keyword evidence="3 4" id="KW-0802">TPR repeat</keyword>
<organism evidence="9">
    <name type="scientific">Schistocephalus solidus</name>
    <name type="common">Tapeworm</name>
    <dbReference type="NCBI Taxonomy" id="70667"/>
    <lineage>
        <taxon>Eukaryota</taxon>
        <taxon>Metazoa</taxon>
        <taxon>Spiralia</taxon>
        <taxon>Lophotrochozoa</taxon>
        <taxon>Platyhelminthes</taxon>
        <taxon>Cestoda</taxon>
        <taxon>Eucestoda</taxon>
        <taxon>Diphyllobothriidea</taxon>
        <taxon>Diphyllobothriidae</taxon>
        <taxon>Schistocephalus</taxon>
    </lineage>
</organism>
<dbReference type="Pfam" id="PF25068">
    <property type="entry name" value="ARM_TT21_4th"/>
    <property type="match status" value="1"/>
</dbReference>
<gene>
    <name evidence="9" type="ORF">TR93861</name>
</gene>
<dbReference type="InterPro" id="IPR056836">
    <property type="entry name" value="ARM_TT21_4th"/>
</dbReference>
<evidence type="ECO:0000256" key="3">
    <source>
        <dbReference type="ARBA" id="ARBA00022803"/>
    </source>
</evidence>
<feature type="compositionally biased region" description="Low complexity" evidence="5">
    <location>
        <begin position="410"/>
        <end position="422"/>
    </location>
</feature>
<dbReference type="GO" id="GO:0035721">
    <property type="term" value="P:intraciliary retrograde transport"/>
    <property type="evidence" value="ECO:0007669"/>
    <property type="project" value="TreeGrafter"/>
</dbReference>